<evidence type="ECO:0000256" key="3">
    <source>
        <dbReference type="ARBA" id="ARBA00023125"/>
    </source>
</evidence>
<proteinExistence type="inferred from homology"/>
<dbReference type="SUPFAM" id="SSF53850">
    <property type="entry name" value="Periplasmic binding protein-like II"/>
    <property type="match status" value="1"/>
</dbReference>
<name>A0ABT7JPE6_9HYPH</name>
<dbReference type="Gene3D" id="1.10.10.10">
    <property type="entry name" value="Winged helix-like DNA-binding domain superfamily/Winged helix DNA-binding domain"/>
    <property type="match status" value="1"/>
</dbReference>
<dbReference type="EMBL" id="JARFYM010000002">
    <property type="protein sequence ID" value="MDL2398212.1"/>
    <property type="molecule type" value="Genomic_DNA"/>
</dbReference>
<evidence type="ECO:0000313" key="7">
    <source>
        <dbReference type="Proteomes" id="UP001172645"/>
    </source>
</evidence>
<keyword evidence="3" id="KW-0238">DNA-binding</keyword>
<dbReference type="Pfam" id="PF00126">
    <property type="entry name" value="HTH_1"/>
    <property type="match status" value="1"/>
</dbReference>
<keyword evidence="4" id="KW-0804">Transcription</keyword>
<dbReference type="Proteomes" id="UP001172645">
    <property type="component" value="Unassembled WGS sequence"/>
</dbReference>
<gene>
    <name evidence="6" type="ORF">PY649_04825</name>
</gene>
<dbReference type="SUPFAM" id="SSF46785">
    <property type="entry name" value="Winged helix' DNA-binding domain"/>
    <property type="match status" value="1"/>
</dbReference>
<dbReference type="InterPro" id="IPR000847">
    <property type="entry name" value="LysR_HTH_N"/>
</dbReference>
<evidence type="ECO:0000313" key="6">
    <source>
        <dbReference type="EMBL" id="MDL2398212.1"/>
    </source>
</evidence>
<evidence type="ECO:0000259" key="5">
    <source>
        <dbReference type="PROSITE" id="PS50931"/>
    </source>
</evidence>
<reference evidence="6" key="1">
    <citation type="submission" date="2023-06" db="EMBL/GenBank/DDBJ databases">
        <title>Phylogenetic Diversity of Rhizobium strains.</title>
        <authorList>
            <person name="Moura F.T."/>
            <person name="Helene L.C.F."/>
            <person name="Hungria M."/>
        </authorList>
    </citation>
    <scope>NUCLEOTIDE SEQUENCE</scope>
    <source>
        <strain evidence="6">CCGE526</strain>
    </source>
</reference>
<comment type="caution">
    <text evidence="6">The sequence shown here is derived from an EMBL/GenBank/DDBJ whole genome shotgun (WGS) entry which is preliminary data.</text>
</comment>
<protein>
    <submittedName>
        <fullName evidence="6">LysR family transcriptional regulator</fullName>
    </submittedName>
</protein>
<evidence type="ECO:0000256" key="4">
    <source>
        <dbReference type="ARBA" id="ARBA00023163"/>
    </source>
</evidence>
<evidence type="ECO:0000256" key="2">
    <source>
        <dbReference type="ARBA" id="ARBA00023015"/>
    </source>
</evidence>
<dbReference type="Gene3D" id="3.40.190.290">
    <property type="match status" value="1"/>
</dbReference>
<dbReference type="Pfam" id="PF03466">
    <property type="entry name" value="LysR_substrate"/>
    <property type="match status" value="1"/>
</dbReference>
<dbReference type="InterPro" id="IPR036388">
    <property type="entry name" value="WH-like_DNA-bd_sf"/>
</dbReference>
<keyword evidence="2" id="KW-0805">Transcription regulation</keyword>
<evidence type="ECO:0000256" key="1">
    <source>
        <dbReference type="ARBA" id="ARBA00009437"/>
    </source>
</evidence>
<dbReference type="PANTHER" id="PTHR30126">
    <property type="entry name" value="HTH-TYPE TRANSCRIPTIONAL REGULATOR"/>
    <property type="match status" value="1"/>
</dbReference>
<dbReference type="PANTHER" id="PTHR30126:SF88">
    <property type="entry name" value="TRANSCRIPTIONAL REGULATOR-RELATED"/>
    <property type="match status" value="1"/>
</dbReference>
<sequence>MNGITLQQLKCFDAVATEGSFQAAADRLLRTHPTVVAAVRNLEVQLGFPLLDRSGYRVVLTERGRAFHARAQNLLRQADGLGTFGKQLAMGEETALRVVIGDLCPLEPTLQCLRNFSTDNPATRLDLYFEAISGPWERLADDEADLIFHHIDKSDPLFDYIDLSSVDLVPVIAAVVFPALLPEQITPTHLQDLVQCIIRDTARHSPPKDYYVLRGARYLTVSDQLMKKQVILNAMGWGHMPRFLVEEEIRQGLLIDFTNVDFKGGRVDLVAARRRDRPHGPAADRLWRYIAAHIGRWTP</sequence>
<organism evidence="6 7">
    <name type="scientific">Rhizobium mayense</name>
    <dbReference type="NCBI Taxonomy" id="1312184"/>
    <lineage>
        <taxon>Bacteria</taxon>
        <taxon>Pseudomonadati</taxon>
        <taxon>Pseudomonadota</taxon>
        <taxon>Alphaproteobacteria</taxon>
        <taxon>Hyphomicrobiales</taxon>
        <taxon>Rhizobiaceae</taxon>
        <taxon>Rhizobium/Agrobacterium group</taxon>
        <taxon>Rhizobium</taxon>
    </lineage>
</organism>
<dbReference type="RefSeq" id="WP_285867043.1">
    <property type="nucleotide sequence ID" value="NZ_JARFYM010000002.1"/>
</dbReference>
<dbReference type="PROSITE" id="PS50931">
    <property type="entry name" value="HTH_LYSR"/>
    <property type="match status" value="1"/>
</dbReference>
<comment type="similarity">
    <text evidence="1">Belongs to the LysR transcriptional regulatory family.</text>
</comment>
<keyword evidence="7" id="KW-1185">Reference proteome</keyword>
<dbReference type="InterPro" id="IPR005119">
    <property type="entry name" value="LysR_subst-bd"/>
</dbReference>
<accession>A0ABT7JPE6</accession>
<dbReference type="InterPro" id="IPR036390">
    <property type="entry name" value="WH_DNA-bd_sf"/>
</dbReference>
<feature type="domain" description="HTH lysR-type" evidence="5">
    <location>
        <begin position="4"/>
        <end position="61"/>
    </location>
</feature>